<dbReference type="GO" id="GO:0009421">
    <property type="term" value="C:bacterial-type flagellum filament cap"/>
    <property type="evidence" value="ECO:0007669"/>
    <property type="project" value="InterPro"/>
</dbReference>
<comment type="function">
    <text evidence="5">Required for morphogenesis and for the elongation of the flagellar filament by facilitating polymerization of the flagellin monomers at the tip of growing filament. Forms a capping structure, which prevents flagellin subunits (transported through the central channel of the flagellum) from leaking out without polymerization at the distal end.</text>
</comment>
<keyword evidence="9" id="KW-0282">Flagellum</keyword>
<keyword evidence="3" id="KW-0175">Coiled coil</keyword>
<name>A0A2N3LPH6_9BACI</name>
<keyword evidence="9" id="KW-0969">Cilium</keyword>
<dbReference type="Pfam" id="PF07195">
    <property type="entry name" value="FliD_C"/>
    <property type="match status" value="1"/>
</dbReference>
<dbReference type="OrthoDB" id="9776025at2"/>
<feature type="domain" description="Flagellar hook-associated protein 2 N-terminal" evidence="7">
    <location>
        <begin position="1"/>
        <end position="96"/>
    </location>
</feature>
<dbReference type="Proteomes" id="UP000233440">
    <property type="component" value="Unassembled WGS sequence"/>
</dbReference>
<keyword evidence="5" id="KW-0964">Secreted</keyword>
<comment type="caution">
    <text evidence="9">The sequence shown here is derived from an EMBL/GenBank/DDBJ whole genome shotgun (WGS) entry which is preliminary data.</text>
</comment>
<comment type="similarity">
    <text evidence="1 5">Belongs to the FliD family.</text>
</comment>
<keyword evidence="9" id="KW-0966">Cell projection</keyword>
<comment type="subunit">
    <text evidence="2 5">Homopentamer.</text>
</comment>
<evidence type="ECO:0000256" key="6">
    <source>
        <dbReference type="SAM" id="MobiDB-lite"/>
    </source>
</evidence>
<dbReference type="PANTHER" id="PTHR30288">
    <property type="entry name" value="FLAGELLAR CAP/ASSEMBLY PROTEIN FLID"/>
    <property type="match status" value="1"/>
</dbReference>
<proteinExistence type="inferred from homology"/>
<evidence type="ECO:0000256" key="2">
    <source>
        <dbReference type="ARBA" id="ARBA00011255"/>
    </source>
</evidence>
<accession>A0A2N3LPH6</accession>
<dbReference type="GO" id="GO:0005576">
    <property type="term" value="C:extracellular region"/>
    <property type="evidence" value="ECO:0007669"/>
    <property type="project" value="UniProtKB-SubCell"/>
</dbReference>
<evidence type="ECO:0000256" key="4">
    <source>
        <dbReference type="ARBA" id="ARBA00023143"/>
    </source>
</evidence>
<feature type="domain" description="Flagellar hook-associated protein 2 C-terminal" evidence="8">
    <location>
        <begin position="385"/>
        <end position="658"/>
    </location>
</feature>
<evidence type="ECO:0000256" key="5">
    <source>
        <dbReference type="RuleBase" id="RU362066"/>
    </source>
</evidence>
<dbReference type="AlphaFoldDB" id="A0A2N3LPH6"/>
<evidence type="ECO:0000256" key="3">
    <source>
        <dbReference type="ARBA" id="ARBA00023054"/>
    </source>
</evidence>
<dbReference type="EMBL" id="PIQO01000002">
    <property type="protein sequence ID" value="PKR86477.1"/>
    <property type="molecule type" value="Genomic_DNA"/>
</dbReference>
<dbReference type="PANTHER" id="PTHR30288:SF0">
    <property type="entry name" value="FLAGELLAR HOOK-ASSOCIATED PROTEIN 2"/>
    <property type="match status" value="1"/>
</dbReference>
<evidence type="ECO:0000259" key="7">
    <source>
        <dbReference type="Pfam" id="PF02465"/>
    </source>
</evidence>
<dbReference type="Pfam" id="PF02465">
    <property type="entry name" value="FliD_N"/>
    <property type="match status" value="1"/>
</dbReference>
<comment type="subcellular location">
    <subcellularLocation>
        <location evidence="5">Secreted</location>
    </subcellularLocation>
    <subcellularLocation>
        <location evidence="5">Bacterial flagellum</location>
    </subcellularLocation>
</comment>
<evidence type="ECO:0000313" key="10">
    <source>
        <dbReference type="Proteomes" id="UP000233440"/>
    </source>
</evidence>
<evidence type="ECO:0000259" key="8">
    <source>
        <dbReference type="Pfam" id="PF07195"/>
    </source>
</evidence>
<evidence type="ECO:0000313" key="9">
    <source>
        <dbReference type="EMBL" id="PKR86477.1"/>
    </source>
</evidence>
<keyword evidence="10" id="KW-1185">Reference proteome</keyword>
<keyword evidence="4 5" id="KW-0975">Bacterial flagellum</keyword>
<dbReference type="GO" id="GO:0071973">
    <property type="term" value="P:bacterial-type flagellum-dependent cell motility"/>
    <property type="evidence" value="ECO:0007669"/>
    <property type="project" value="TreeGrafter"/>
</dbReference>
<feature type="region of interest" description="Disordered" evidence="6">
    <location>
        <begin position="471"/>
        <end position="493"/>
    </location>
</feature>
<reference evidence="9 10" key="1">
    <citation type="submission" date="2017-11" db="EMBL/GenBank/DDBJ databases">
        <title>Bacillus camelliae sp. nov., isolated from pu'er tea.</title>
        <authorList>
            <person name="Niu L."/>
        </authorList>
    </citation>
    <scope>NUCLEOTIDE SEQUENCE [LARGE SCALE GENOMIC DNA]</scope>
    <source>
        <strain evidence="9 10">7578-1</strain>
    </source>
</reference>
<dbReference type="GO" id="GO:0007155">
    <property type="term" value="P:cell adhesion"/>
    <property type="evidence" value="ECO:0007669"/>
    <property type="project" value="InterPro"/>
</dbReference>
<dbReference type="InterPro" id="IPR010809">
    <property type="entry name" value="FliD_C"/>
</dbReference>
<organism evidence="9 10">
    <name type="scientific">Heyndrickxia camelliae</name>
    <dbReference type="NCBI Taxonomy" id="1707093"/>
    <lineage>
        <taxon>Bacteria</taxon>
        <taxon>Bacillati</taxon>
        <taxon>Bacillota</taxon>
        <taxon>Bacilli</taxon>
        <taxon>Bacillales</taxon>
        <taxon>Bacillaceae</taxon>
        <taxon>Heyndrickxia</taxon>
    </lineage>
</organism>
<dbReference type="GO" id="GO:0009424">
    <property type="term" value="C:bacterial-type flagellum hook"/>
    <property type="evidence" value="ECO:0007669"/>
    <property type="project" value="UniProtKB-UniRule"/>
</dbReference>
<evidence type="ECO:0000256" key="1">
    <source>
        <dbReference type="ARBA" id="ARBA00009764"/>
    </source>
</evidence>
<feature type="compositionally biased region" description="Basic and acidic residues" evidence="6">
    <location>
        <begin position="471"/>
        <end position="486"/>
    </location>
</feature>
<dbReference type="Gene3D" id="3.30.420.580">
    <property type="match status" value="1"/>
</dbReference>
<protein>
    <recommendedName>
        <fullName evidence="5">Flagellar hook-associated protein 2</fullName>
        <shortName evidence="5">HAP2</shortName>
    </recommendedName>
    <alternativeName>
        <fullName evidence="5">Flagellar cap protein</fullName>
    </alternativeName>
</protein>
<gene>
    <name evidence="9" type="ORF">CWO92_03995</name>
</gene>
<sequence length="670" mass="73750">MDIDSMVKQLMTAEKIPLDKMKQQKQVLEWQRDDYRTINSAFLDFQTALSNMKYTTQYRVRNVTSSNDNYVTATGSSVASLSSSTIQSVSQLATAATKKNNGTISASPSNKIDATKSLESQNFAGGSITWKTGSVETQSITAQGTNTAKLDLKGETLNLDPNYMNIEVNGKNYKVITSGTAADNEVLVDSDGNLTFNSNVPAGSIIKVDYTTQENITQQTVNKDATEIQLNLGKYTLSSVKVNGTDYTLDGDTLKDASGNILGTYDSATGKITNLNTTFTEDTTIEVHSTQNYSAFNLKTYGANNQVNTKTFLFTGSDSLNTVMNQVNNSKVGVTMFYDSFSDKVTLTRTETGDFNSSGSEIITDDSDFLKTILQFDDSSQEIGGTNAKFTINGLETERNSNTFTINGVTYTLKQTFNVTDPNTGEVTNPSAPVTLSVSNDTDKVFNNIKDLVDKYNTLIDTVNKKLTEERDRDYPPLTDDQREQLSDTQQEQWDAKAKSGLLRGDTILSSALTQMRTLIYQPVQNPNISSSYNQLATIGITTTANFMDGGKLQINEDKLKAAIEADPTSVENLFRGTGDTVSSKGIVQRLYDNVTSVMNQLKEKAGNSYSTNNQFVIGRSLNDLNNQIKSFNDRLTQIENRYYSQFTAMEQAIQQSNTQASYIQQMFAS</sequence>
<dbReference type="InterPro" id="IPR003481">
    <property type="entry name" value="FliD_N"/>
</dbReference>
<dbReference type="InterPro" id="IPR040026">
    <property type="entry name" value="FliD"/>
</dbReference>